<evidence type="ECO:0000259" key="1">
    <source>
        <dbReference type="Pfam" id="PF07883"/>
    </source>
</evidence>
<dbReference type="Gene3D" id="2.60.120.10">
    <property type="entry name" value="Jelly Rolls"/>
    <property type="match status" value="1"/>
</dbReference>
<dbReference type="SUPFAM" id="SSF51182">
    <property type="entry name" value="RmlC-like cupins"/>
    <property type="match status" value="1"/>
</dbReference>
<dbReference type="CDD" id="cd02219">
    <property type="entry name" value="cupin_YjlB-like"/>
    <property type="match status" value="1"/>
</dbReference>
<dbReference type="PIRSF" id="PIRSF019307">
    <property type="entry name" value="UCP019307"/>
    <property type="match status" value="1"/>
</dbReference>
<dbReference type="InterPro" id="IPR011051">
    <property type="entry name" value="RmlC_Cupin_sf"/>
</dbReference>
<proteinExistence type="predicted"/>
<dbReference type="PANTHER" id="PTHR36448">
    <property type="entry name" value="BLR7373 PROTEIN"/>
    <property type="match status" value="1"/>
</dbReference>
<gene>
    <name evidence="2" type="ORF">B9T62_30045</name>
</gene>
<dbReference type="Pfam" id="PF07883">
    <property type="entry name" value="Cupin_2"/>
    <property type="match status" value="1"/>
</dbReference>
<name>A0A2Z2KKH4_9BACL</name>
<dbReference type="AlphaFoldDB" id="A0A2Z2KKH4"/>
<reference evidence="2 3" key="1">
    <citation type="submission" date="2017-06" db="EMBL/GenBank/DDBJ databases">
        <title>Complete genome sequence of Paenibacillus donghaensis KCTC 13049T isolated from East Sea sediment, South Korea.</title>
        <authorList>
            <person name="Jung B.K."/>
            <person name="Hong S.-J."/>
            <person name="Shin J.-H."/>
        </authorList>
    </citation>
    <scope>NUCLEOTIDE SEQUENCE [LARGE SCALE GENOMIC DNA]</scope>
    <source>
        <strain evidence="2 3">KCTC 13049</strain>
    </source>
</reference>
<dbReference type="InterPro" id="IPR013096">
    <property type="entry name" value="Cupin_2"/>
</dbReference>
<protein>
    <recommendedName>
        <fullName evidence="1">Cupin type-2 domain-containing protein</fullName>
    </recommendedName>
</protein>
<keyword evidence="3" id="KW-1185">Reference proteome</keyword>
<organism evidence="2 3">
    <name type="scientific">Paenibacillus donghaensis</name>
    <dbReference type="NCBI Taxonomy" id="414771"/>
    <lineage>
        <taxon>Bacteria</taxon>
        <taxon>Bacillati</taxon>
        <taxon>Bacillota</taxon>
        <taxon>Bacilli</taxon>
        <taxon>Bacillales</taxon>
        <taxon>Paenibacillaceae</taxon>
        <taxon>Paenibacillus</taxon>
    </lineage>
</organism>
<dbReference type="InterPro" id="IPR047121">
    <property type="entry name" value="YjiB-like"/>
</dbReference>
<evidence type="ECO:0000313" key="2">
    <source>
        <dbReference type="EMBL" id="ASA26537.1"/>
    </source>
</evidence>
<sequence length="181" mass="19568">MESFRTDKQQEHVVTLWLHDDGMLPNNAQLPVLIYPGALAEAPQEIEARFNRNGWGNSWQNGVFNYHHYHSNCHEVLGVIRGSAALQLGGDSGETLHVGAGDVLVLPAGTAHKRLHSSADFSVAGAYPAGMDYNLRRDNAADRVEALKEIPGVPLPATDPVYGGDGPLRAHWQAANSRGEG</sequence>
<dbReference type="OrthoDB" id="9791759at2"/>
<dbReference type="Proteomes" id="UP000249890">
    <property type="component" value="Chromosome"/>
</dbReference>
<accession>A0A2Z2KKH4</accession>
<dbReference type="InterPro" id="IPR014500">
    <property type="entry name" value="UCP019307_cupin"/>
</dbReference>
<dbReference type="InterPro" id="IPR014710">
    <property type="entry name" value="RmlC-like_jellyroll"/>
</dbReference>
<feature type="domain" description="Cupin type-2" evidence="1">
    <location>
        <begin position="67"/>
        <end position="113"/>
    </location>
</feature>
<evidence type="ECO:0000313" key="3">
    <source>
        <dbReference type="Proteomes" id="UP000249890"/>
    </source>
</evidence>
<dbReference type="KEGG" id="pdh:B9T62_30045"/>
<dbReference type="EMBL" id="CP021780">
    <property type="protein sequence ID" value="ASA26537.1"/>
    <property type="molecule type" value="Genomic_DNA"/>
</dbReference>
<dbReference type="PANTHER" id="PTHR36448:SF2">
    <property type="entry name" value="CUPIN TYPE-1 DOMAIN-CONTAINING PROTEIN"/>
    <property type="match status" value="1"/>
</dbReference>